<comment type="caution">
    <text evidence="1">The sequence shown here is derived from an EMBL/GenBank/DDBJ whole genome shotgun (WGS) entry which is preliminary data.</text>
</comment>
<gene>
    <name evidence="1" type="ORF">ETSY2_44075</name>
</gene>
<dbReference type="AlphaFoldDB" id="W4LIA2"/>
<evidence type="ECO:0000313" key="2">
    <source>
        <dbReference type="Proteomes" id="UP000019140"/>
    </source>
</evidence>
<organism evidence="1 2">
    <name type="scientific">Candidatus Entotheonella gemina</name>
    <dbReference type="NCBI Taxonomy" id="1429439"/>
    <lineage>
        <taxon>Bacteria</taxon>
        <taxon>Pseudomonadati</taxon>
        <taxon>Nitrospinota/Tectimicrobiota group</taxon>
        <taxon>Candidatus Tectimicrobiota</taxon>
        <taxon>Candidatus Entotheonellia</taxon>
        <taxon>Candidatus Entotheonellales</taxon>
        <taxon>Candidatus Entotheonellaceae</taxon>
        <taxon>Candidatus Entotheonella</taxon>
    </lineage>
</organism>
<reference evidence="1 2" key="1">
    <citation type="journal article" date="2014" name="Nature">
        <title>An environmental bacterial taxon with a large and distinct metabolic repertoire.</title>
        <authorList>
            <person name="Wilson M.C."/>
            <person name="Mori T."/>
            <person name="Ruckert C."/>
            <person name="Uria A.R."/>
            <person name="Helf M.J."/>
            <person name="Takada K."/>
            <person name="Gernert C."/>
            <person name="Steffens U.A."/>
            <person name="Heycke N."/>
            <person name="Schmitt S."/>
            <person name="Rinke C."/>
            <person name="Helfrich E.J."/>
            <person name="Brachmann A.O."/>
            <person name="Gurgui C."/>
            <person name="Wakimoto T."/>
            <person name="Kracht M."/>
            <person name="Crusemann M."/>
            <person name="Hentschel U."/>
            <person name="Abe I."/>
            <person name="Matsunaga S."/>
            <person name="Kalinowski J."/>
            <person name="Takeyama H."/>
            <person name="Piel J."/>
        </authorList>
    </citation>
    <scope>NUCLEOTIDE SEQUENCE [LARGE SCALE GENOMIC DNA]</scope>
    <source>
        <strain evidence="2">TSY2</strain>
    </source>
</reference>
<evidence type="ECO:0000313" key="1">
    <source>
        <dbReference type="EMBL" id="ETW97712.1"/>
    </source>
</evidence>
<accession>W4LIA2</accession>
<dbReference type="EMBL" id="AZHX01002023">
    <property type="protein sequence ID" value="ETW97712.1"/>
    <property type="molecule type" value="Genomic_DNA"/>
</dbReference>
<keyword evidence="2" id="KW-1185">Reference proteome</keyword>
<dbReference type="HOGENOM" id="CLU_3341750_0_0_7"/>
<proteinExistence type="predicted"/>
<dbReference type="Proteomes" id="UP000019140">
    <property type="component" value="Unassembled WGS sequence"/>
</dbReference>
<name>W4LIA2_9BACT</name>
<protein>
    <submittedName>
        <fullName evidence="1">Uncharacterized protein</fullName>
    </submittedName>
</protein>
<sequence length="37" mass="4464">MNHILVAMIYCTDTEELFDYTKWRQEIDEGLKMKKLG</sequence>